<comment type="caution">
    <text evidence="5">The sequence shown here is derived from an EMBL/GenBank/DDBJ whole genome shotgun (WGS) entry which is preliminary data.</text>
</comment>
<name>A0A848L1Q2_9ACTN</name>
<proteinExistence type="predicted"/>
<dbReference type="EMBL" id="JABBNB010000040">
    <property type="protein sequence ID" value="NMO04726.1"/>
    <property type="molecule type" value="Genomic_DNA"/>
</dbReference>
<reference evidence="5 6" key="1">
    <citation type="submission" date="2020-04" db="EMBL/GenBank/DDBJ databases">
        <title>Gordonia sp. nov. TBRC 11910.</title>
        <authorList>
            <person name="Suriyachadkun C."/>
        </authorList>
    </citation>
    <scope>NUCLEOTIDE SEQUENCE [LARGE SCALE GENOMIC DNA]</scope>
    <source>
        <strain evidence="5 6">TBRC 11910</strain>
    </source>
</reference>
<dbReference type="GO" id="GO:0016020">
    <property type="term" value="C:membrane"/>
    <property type="evidence" value="ECO:0007669"/>
    <property type="project" value="UniProtKB-SubCell"/>
</dbReference>
<keyword evidence="4" id="KW-0812">Transmembrane</keyword>
<evidence type="ECO:0008006" key="7">
    <source>
        <dbReference type="Google" id="ProtNLM"/>
    </source>
</evidence>
<dbReference type="PANTHER" id="PTHR37042:SF4">
    <property type="entry name" value="OUTER MEMBRANE PROTEIN RV1973"/>
    <property type="match status" value="1"/>
</dbReference>
<evidence type="ECO:0000256" key="2">
    <source>
        <dbReference type="ARBA" id="ARBA00023136"/>
    </source>
</evidence>
<evidence type="ECO:0000313" key="6">
    <source>
        <dbReference type="Proteomes" id="UP000550729"/>
    </source>
</evidence>
<gene>
    <name evidence="5" type="ORF">HH308_26235</name>
</gene>
<keyword evidence="6" id="KW-1185">Reference proteome</keyword>
<evidence type="ECO:0000256" key="3">
    <source>
        <dbReference type="SAM" id="MobiDB-lite"/>
    </source>
</evidence>
<keyword evidence="4" id="KW-1133">Transmembrane helix</keyword>
<dbReference type="Proteomes" id="UP000550729">
    <property type="component" value="Unassembled WGS sequence"/>
</dbReference>
<dbReference type="RefSeq" id="WP_170197232.1">
    <property type="nucleotide sequence ID" value="NZ_JABBNB010000040.1"/>
</dbReference>
<dbReference type="PANTHER" id="PTHR37042">
    <property type="entry name" value="OUTER MEMBRANE PROTEIN RV1973"/>
    <property type="match status" value="1"/>
</dbReference>
<keyword evidence="2 4" id="KW-0472">Membrane</keyword>
<accession>A0A848L1Q2</accession>
<feature type="region of interest" description="Disordered" evidence="3">
    <location>
        <begin position="180"/>
        <end position="205"/>
    </location>
</feature>
<organism evidence="5 6">
    <name type="scientific">Gordonia asplenii</name>
    <dbReference type="NCBI Taxonomy" id="2725283"/>
    <lineage>
        <taxon>Bacteria</taxon>
        <taxon>Bacillati</taxon>
        <taxon>Actinomycetota</taxon>
        <taxon>Actinomycetes</taxon>
        <taxon>Mycobacteriales</taxon>
        <taxon>Gordoniaceae</taxon>
        <taxon>Gordonia</taxon>
    </lineage>
</organism>
<protein>
    <recommendedName>
        <fullName evidence="7">Mce-associated membrane protein</fullName>
    </recommendedName>
</protein>
<evidence type="ECO:0000256" key="1">
    <source>
        <dbReference type="ARBA" id="ARBA00004370"/>
    </source>
</evidence>
<sequence>MVQRTAVSRNKIAWICYALVLVAALAAAVVLGVGYFSARSTEKARDSALASAKDYATTMFGYTPKNIDDHITRSQTFVTGEAAAQYKQWTVDPKYGNTVRKDNIVSTATIQDAGVVENTRDTATVLLFINQSVSRNKEDVRIDPSRVTFNMVRQGDDWKIDSIDVLTDTTLRQLISKDTKAPAGATTLPASGAPSSVPAVPTPTG</sequence>
<feature type="transmembrane region" description="Helical" evidence="4">
    <location>
        <begin position="12"/>
        <end position="36"/>
    </location>
</feature>
<evidence type="ECO:0000256" key="4">
    <source>
        <dbReference type="SAM" id="Phobius"/>
    </source>
</evidence>
<dbReference type="AlphaFoldDB" id="A0A848L1Q2"/>
<evidence type="ECO:0000313" key="5">
    <source>
        <dbReference type="EMBL" id="NMO04726.1"/>
    </source>
</evidence>
<comment type="subcellular location">
    <subcellularLocation>
        <location evidence="1">Membrane</location>
    </subcellularLocation>
</comment>